<protein>
    <submittedName>
        <fullName evidence="1">Uncharacterized protein</fullName>
    </submittedName>
</protein>
<accession>A0A0C3JMT7</accession>
<name>A0A0C3JMT7_PISTI</name>
<dbReference type="Proteomes" id="UP000054217">
    <property type="component" value="Unassembled WGS sequence"/>
</dbReference>
<dbReference type="HOGENOM" id="CLU_2251185_0_0_1"/>
<keyword evidence="2" id="KW-1185">Reference proteome</keyword>
<reference evidence="2" key="2">
    <citation type="submission" date="2015-01" db="EMBL/GenBank/DDBJ databases">
        <title>Evolutionary Origins and Diversification of the Mycorrhizal Mutualists.</title>
        <authorList>
            <consortium name="DOE Joint Genome Institute"/>
            <consortium name="Mycorrhizal Genomics Consortium"/>
            <person name="Kohler A."/>
            <person name="Kuo A."/>
            <person name="Nagy L.G."/>
            <person name="Floudas D."/>
            <person name="Copeland A."/>
            <person name="Barry K.W."/>
            <person name="Cichocki N."/>
            <person name="Veneault-Fourrey C."/>
            <person name="LaButti K."/>
            <person name="Lindquist E.A."/>
            <person name="Lipzen A."/>
            <person name="Lundell T."/>
            <person name="Morin E."/>
            <person name="Murat C."/>
            <person name="Riley R."/>
            <person name="Ohm R."/>
            <person name="Sun H."/>
            <person name="Tunlid A."/>
            <person name="Henrissat B."/>
            <person name="Grigoriev I.V."/>
            <person name="Hibbett D.S."/>
            <person name="Martin F."/>
        </authorList>
    </citation>
    <scope>NUCLEOTIDE SEQUENCE [LARGE SCALE GENOMIC DNA]</scope>
    <source>
        <strain evidence="2">Marx 270</strain>
    </source>
</reference>
<reference evidence="1 2" key="1">
    <citation type="submission" date="2014-04" db="EMBL/GenBank/DDBJ databases">
        <authorList>
            <consortium name="DOE Joint Genome Institute"/>
            <person name="Kuo A."/>
            <person name="Kohler A."/>
            <person name="Costa M.D."/>
            <person name="Nagy L.G."/>
            <person name="Floudas D."/>
            <person name="Copeland A."/>
            <person name="Barry K.W."/>
            <person name="Cichocki N."/>
            <person name="Veneault-Fourrey C."/>
            <person name="LaButti K."/>
            <person name="Lindquist E.A."/>
            <person name="Lipzen A."/>
            <person name="Lundell T."/>
            <person name="Morin E."/>
            <person name="Murat C."/>
            <person name="Sun H."/>
            <person name="Tunlid A."/>
            <person name="Henrissat B."/>
            <person name="Grigoriev I.V."/>
            <person name="Hibbett D.S."/>
            <person name="Martin F."/>
            <person name="Nordberg H.P."/>
            <person name="Cantor M.N."/>
            <person name="Hua S.X."/>
        </authorList>
    </citation>
    <scope>NUCLEOTIDE SEQUENCE [LARGE SCALE GENOMIC DNA]</scope>
    <source>
        <strain evidence="1 2">Marx 270</strain>
    </source>
</reference>
<organism evidence="1 2">
    <name type="scientific">Pisolithus tinctorius Marx 270</name>
    <dbReference type="NCBI Taxonomy" id="870435"/>
    <lineage>
        <taxon>Eukaryota</taxon>
        <taxon>Fungi</taxon>
        <taxon>Dikarya</taxon>
        <taxon>Basidiomycota</taxon>
        <taxon>Agaricomycotina</taxon>
        <taxon>Agaricomycetes</taxon>
        <taxon>Agaricomycetidae</taxon>
        <taxon>Boletales</taxon>
        <taxon>Sclerodermatineae</taxon>
        <taxon>Pisolithaceae</taxon>
        <taxon>Pisolithus</taxon>
    </lineage>
</organism>
<dbReference type="AlphaFoldDB" id="A0A0C3JMT7"/>
<evidence type="ECO:0000313" key="1">
    <source>
        <dbReference type="EMBL" id="KIO10513.1"/>
    </source>
</evidence>
<gene>
    <name evidence="1" type="ORF">M404DRAFT_910607</name>
</gene>
<proteinExistence type="predicted"/>
<dbReference type="EMBL" id="KN831952">
    <property type="protein sequence ID" value="KIO10513.1"/>
    <property type="molecule type" value="Genomic_DNA"/>
</dbReference>
<evidence type="ECO:0000313" key="2">
    <source>
        <dbReference type="Proteomes" id="UP000054217"/>
    </source>
</evidence>
<sequence>MRGSLEVLSGANVPGWDAPIRGATCTVSPGPQGRRVRFVALNRDVDTRPPYVSKMYLTYVSNKCVSSNRCDTPFPPAVDHLLPRLILYTMANKVARNYGTADFL</sequence>
<dbReference type="InParanoid" id="A0A0C3JMT7"/>